<feature type="compositionally biased region" description="Polar residues" evidence="1">
    <location>
        <begin position="116"/>
        <end position="125"/>
    </location>
</feature>
<feature type="compositionally biased region" description="Low complexity" evidence="1">
    <location>
        <begin position="402"/>
        <end position="412"/>
    </location>
</feature>
<name>A0AAD5SUF1_9FUNG</name>
<dbReference type="Proteomes" id="UP001211907">
    <property type="component" value="Unassembled WGS sequence"/>
</dbReference>
<protein>
    <recommendedName>
        <fullName evidence="2">Pleckstrin homology domain-containing protein</fullName>
    </recommendedName>
</protein>
<reference evidence="3" key="1">
    <citation type="submission" date="2020-05" db="EMBL/GenBank/DDBJ databases">
        <title>Phylogenomic resolution of chytrid fungi.</title>
        <authorList>
            <person name="Stajich J.E."/>
            <person name="Amses K."/>
            <person name="Simmons R."/>
            <person name="Seto K."/>
            <person name="Myers J."/>
            <person name="Bonds A."/>
            <person name="Quandt C.A."/>
            <person name="Barry K."/>
            <person name="Liu P."/>
            <person name="Grigoriev I."/>
            <person name="Longcore J.E."/>
            <person name="James T.Y."/>
        </authorList>
    </citation>
    <scope>NUCLEOTIDE SEQUENCE</scope>
    <source>
        <strain evidence="3">JEL0513</strain>
    </source>
</reference>
<feature type="domain" description="Pleckstrin homology" evidence="2">
    <location>
        <begin position="501"/>
        <end position="597"/>
    </location>
</feature>
<dbReference type="GO" id="GO:0005543">
    <property type="term" value="F:phospholipid binding"/>
    <property type="evidence" value="ECO:0007669"/>
    <property type="project" value="InterPro"/>
</dbReference>
<dbReference type="Pfam" id="PF12814">
    <property type="entry name" value="Mcp5_PH"/>
    <property type="match status" value="1"/>
</dbReference>
<evidence type="ECO:0000256" key="1">
    <source>
        <dbReference type="SAM" id="MobiDB-lite"/>
    </source>
</evidence>
<dbReference type="GO" id="GO:0005938">
    <property type="term" value="C:cell cortex"/>
    <property type="evidence" value="ECO:0007669"/>
    <property type="project" value="InterPro"/>
</dbReference>
<proteinExistence type="predicted"/>
<sequence length="606" mass="67245">MLDNNSKPIRSINSRIGAATGKYTTNSIGDQSNGSSSQQIQLPAHNHPRSFAATVSSMNMRKSTSISSINSNNNNGIDNNNNNSGSSSNGIANGIANSGQNIILPPIADNDEYDTDNYSSANGNDFGTDEEGDDENNAIKADEPPLSDLQCALEVGQFLLDQNTQLEHALESARVECVVLQRILRLCDSSIVQDIIASEPEFSRFDSLISNDTLQDSSADPYKNNSRKEIIRSLRSDLLSSQSELQELKIQLSELTARNTSLRIELIELKNGSRDRKTIETKRVGKNEQDCQIAELEERIKEYELLFKQLKSQSNTPNEESAPQKPNSFGLKTPVYSPNNRLQRLDTRDTSGTTFVASAPKSTRRISSFVDNNALGTAIRQQQQPNFNTTPQQSLQNFRATSSSSGSVSEKSIQQPDWNIEPSPIQHSTQPEMATHRQNVSTIVPAPIGTSSSALMSHKQQQQQNMITVQNVTTHVEHVQMNAASLQIQQQEQEISSTNVNVIVRLMIGGFLLKYNKRRTKCERRFVNVNPYSRTISWSKVEPGVPGGDEITTVFVEDLTDGRSRIVIQTAHREVVFQCANVLEHAIWERGLTLILQNQSRTALPF</sequence>
<feature type="compositionally biased region" description="Polar residues" evidence="1">
    <location>
        <begin position="312"/>
        <end position="327"/>
    </location>
</feature>
<feature type="compositionally biased region" description="Low complexity" evidence="1">
    <location>
        <begin position="65"/>
        <end position="103"/>
    </location>
</feature>
<feature type="region of interest" description="Disordered" evidence="1">
    <location>
        <begin position="381"/>
        <end position="432"/>
    </location>
</feature>
<feature type="region of interest" description="Disordered" evidence="1">
    <location>
        <begin position="62"/>
        <end position="142"/>
    </location>
</feature>
<dbReference type="EMBL" id="JADGJH010002185">
    <property type="protein sequence ID" value="KAJ3102108.1"/>
    <property type="molecule type" value="Genomic_DNA"/>
</dbReference>
<organism evidence="3 4">
    <name type="scientific">Physocladia obscura</name>
    <dbReference type="NCBI Taxonomy" id="109957"/>
    <lineage>
        <taxon>Eukaryota</taxon>
        <taxon>Fungi</taxon>
        <taxon>Fungi incertae sedis</taxon>
        <taxon>Chytridiomycota</taxon>
        <taxon>Chytridiomycota incertae sedis</taxon>
        <taxon>Chytridiomycetes</taxon>
        <taxon>Chytridiales</taxon>
        <taxon>Chytriomycetaceae</taxon>
        <taxon>Physocladia</taxon>
    </lineage>
</organism>
<evidence type="ECO:0000313" key="4">
    <source>
        <dbReference type="Proteomes" id="UP001211907"/>
    </source>
</evidence>
<comment type="caution">
    <text evidence="3">The sequence shown here is derived from an EMBL/GenBank/DDBJ whole genome shotgun (WGS) entry which is preliminary data.</text>
</comment>
<gene>
    <name evidence="3" type="ORF">HK100_004422</name>
</gene>
<dbReference type="AlphaFoldDB" id="A0AAD5SUF1"/>
<dbReference type="InterPro" id="IPR024774">
    <property type="entry name" value="PH_dom-Mcp5-type"/>
</dbReference>
<feature type="compositionally biased region" description="Low complexity" evidence="1">
    <location>
        <begin position="381"/>
        <end position="393"/>
    </location>
</feature>
<accession>A0AAD5SUF1</accession>
<evidence type="ECO:0000313" key="3">
    <source>
        <dbReference type="EMBL" id="KAJ3102108.1"/>
    </source>
</evidence>
<evidence type="ECO:0000259" key="2">
    <source>
        <dbReference type="Pfam" id="PF12814"/>
    </source>
</evidence>
<keyword evidence="4" id="KW-1185">Reference proteome</keyword>
<feature type="compositionally biased region" description="Acidic residues" evidence="1">
    <location>
        <begin position="127"/>
        <end position="136"/>
    </location>
</feature>
<feature type="region of interest" description="Disordered" evidence="1">
    <location>
        <begin position="312"/>
        <end position="359"/>
    </location>
</feature>
<dbReference type="GO" id="GO:0032065">
    <property type="term" value="P:maintenance of protein location in cell cortex"/>
    <property type="evidence" value="ECO:0007669"/>
    <property type="project" value="InterPro"/>
</dbReference>